<dbReference type="PROSITE" id="PS51257">
    <property type="entry name" value="PROKAR_LIPOPROTEIN"/>
    <property type="match status" value="1"/>
</dbReference>
<sequence length="294" mass="32506">MKFISAIIFLMVLVVLFTAGCMAYENVNPESVIKMASDETDWTSAQESPSAPIAMNVRATIAPSGYGGNTEEKPVSSDQKIIKTAEVKIEVQNVSSSAEIIQNITEKYDGIIQSSSIIAGTKNKYSGTVVVRIPADSFDIALLELKSIGKILSSSIRAEDVTEEYIDLVAQKNSLSNQLEQYNRLLVKGQNVSEILEVQKEIERVQVQLDRIVGRMKYLDNRTSFSTITINLLEPAQVETPSGYSIPEVISEGIEGFFNTVVWLFIVILTLLPLILVGGAGFFVFKRWKKNRIS</sequence>
<evidence type="ECO:0000256" key="2">
    <source>
        <dbReference type="SAM" id="Phobius"/>
    </source>
</evidence>
<dbReference type="Pfam" id="PF14257">
    <property type="entry name" value="DUF4349"/>
    <property type="match status" value="1"/>
</dbReference>
<dbReference type="AlphaFoldDB" id="A0A2V2NI10"/>
<dbReference type="Proteomes" id="UP000245934">
    <property type="component" value="Unassembled WGS sequence"/>
</dbReference>
<proteinExistence type="predicted"/>
<keyword evidence="2" id="KW-1133">Transmembrane helix</keyword>
<keyword evidence="1" id="KW-0175">Coiled coil</keyword>
<evidence type="ECO:0000313" key="4">
    <source>
        <dbReference type="EMBL" id="PWR75241.1"/>
    </source>
</evidence>
<protein>
    <recommendedName>
        <fullName evidence="3">DUF4349 domain-containing protein</fullName>
    </recommendedName>
</protein>
<dbReference type="RefSeq" id="WP_109940103.1">
    <property type="nucleotide sequence ID" value="NZ_CP176366.1"/>
</dbReference>
<keyword evidence="2" id="KW-0472">Membrane</keyword>
<evidence type="ECO:0000259" key="3">
    <source>
        <dbReference type="Pfam" id="PF14257"/>
    </source>
</evidence>
<feature type="transmembrane region" description="Helical" evidence="2">
    <location>
        <begin position="261"/>
        <end position="285"/>
    </location>
</feature>
<evidence type="ECO:0000313" key="5">
    <source>
        <dbReference type="Proteomes" id="UP000245934"/>
    </source>
</evidence>
<dbReference type="OrthoDB" id="242217at2157"/>
<gene>
    <name evidence="4" type="ORF">DLD82_05475</name>
</gene>
<feature type="domain" description="DUF4349" evidence="3">
    <location>
        <begin position="79"/>
        <end position="284"/>
    </location>
</feature>
<comment type="caution">
    <text evidence="4">The sequence shown here is derived from an EMBL/GenBank/DDBJ whole genome shotgun (WGS) entry which is preliminary data.</text>
</comment>
<dbReference type="GeneID" id="97610846"/>
<organism evidence="4 5">
    <name type="scientific">Methanospirillum stamsii</name>
    <dbReference type="NCBI Taxonomy" id="1277351"/>
    <lineage>
        <taxon>Archaea</taxon>
        <taxon>Methanobacteriati</taxon>
        <taxon>Methanobacteriota</taxon>
        <taxon>Stenosarchaea group</taxon>
        <taxon>Methanomicrobia</taxon>
        <taxon>Methanomicrobiales</taxon>
        <taxon>Methanospirillaceae</taxon>
        <taxon>Methanospirillum</taxon>
    </lineage>
</organism>
<keyword evidence="5" id="KW-1185">Reference proteome</keyword>
<keyword evidence="2" id="KW-0812">Transmembrane</keyword>
<dbReference type="EMBL" id="QGMZ01000011">
    <property type="protein sequence ID" value="PWR75241.1"/>
    <property type="molecule type" value="Genomic_DNA"/>
</dbReference>
<dbReference type="InterPro" id="IPR025645">
    <property type="entry name" value="DUF4349"/>
</dbReference>
<reference evidence="4 5" key="1">
    <citation type="submission" date="2018-05" db="EMBL/GenBank/DDBJ databases">
        <title>Draft genome of Methanospirillum stamsii Pt1.</title>
        <authorList>
            <person name="Dueholm M.S."/>
            <person name="Nielsen P.H."/>
            <person name="Bakmann L.F."/>
            <person name="Otzen D.E."/>
        </authorList>
    </citation>
    <scope>NUCLEOTIDE SEQUENCE [LARGE SCALE GENOMIC DNA]</scope>
    <source>
        <strain evidence="4 5">Pt1</strain>
    </source>
</reference>
<feature type="coiled-coil region" evidence="1">
    <location>
        <begin position="158"/>
        <end position="185"/>
    </location>
</feature>
<evidence type="ECO:0000256" key="1">
    <source>
        <dbReference type="SAM" id="Coils"/>
    </source>
</evidence>
<accession>A0A2V2NI10</accession>
<name>A0A2V2NI10_9EURY</name>